<dbReference type="AlphaFoldDB" id="A0A380BLN4"/>
<accession>A0A380BLN4</accession>
<evidence type="ECO:0000256" key="1">
    <source>
        <dbReference type="SAM" id="Coils"/>
    </source>
</evidence>
<keyword evidence="2" id="KW-0732">Signal</keyword>
<evidence type="ECO:0000313" key="4">
    <source>
        <dbReference type="Proteomes" id="UP000254893"/>
    </source>
</evidence>
<protein>
    <recommendedName>
        <fullName evidence="5">Peptidase S74 domain-containing protein</fullName>
    </recommendedName>
</protein>
<dbReference type="EMBL" id="UGYW01000002">
    <property type="protein sequence ID" value="SUJ02448.1"/>
    <property type="molecule type" value="Genomic_DNA"/>
</dbReference>
<feature type="coiled-coil region" evidence="1">
    <location>
        <begin position="219"/>
        <end position="253"/>
    </location>
</feature>
<keyword evidence="1" id="KW-0175">Coiled coil</keyword>
<sequence>MKKMKYIIISVCFLFLWKSIEAQTVLNSAGNYVWNANVEPKVFNNKLQLSFVSAVEGFPDYGTVLAGGGYWDDQDGAAFQLYIPYSNYYGGNAPQIRMGKYDNGGWTAWHTFYTSVNANNKDTDWKAKNLFIEDKIGIGTSSPDYRLDVVGAVRAHELRVETTKTADYVFEEGYKLPDLKTTQRFIKEHGHLPGIPSAVEMQRDGINVGNLQIELLKKIEELTLHLIEKEQQLQTQQEELNALKVQFKTFLNK</sequence>
<evidence type="ECO:0000256" key="2">
    <source>
        <dbReference type="SAM" id="SignalP"/>
    </source>
</evidence>
<evidence type="ECO:0008006" key="5">
    <source>
        <dbReference type="Google" id="ProtNLM"/>
    </source>
</evidence>
<dbReference type="Proteomes" id="UP000254893">
    <property type="component" value="Unassembled WGS sequence"/>
</dbReference>
<organism evidence="3 4">
    <name type="scientific">Sphingobacterium spiritivorum</name>
    <name type="common">Flavobacterium spiritivorum</name>
    <dbReference type="NCBI Taxonomy" id="258"/>
    <lineage>
        <taxon>Bacteria</taxon>
        <taxon>Pseudomonadati</taxon>
        <taxon>Bacteroidota</taxon>
        <taxon>Sphingobacteriia</taxon>
        <taxon>Sphingobacteriales</taxon>
        <taxon>Sphingobacteriaceae</taxon>
        <taxon>Sphingobacterium</taxon>
    </lineage>
</organism>
<feature type="signal peptide" evidence="2">
    <location>
        <begin position="1"/>
        <end position="22"/>
    </location>
</feature>
<gene>
    <name evidence="3" type="ORF">NCTC11388_01012</name>
</gene>
<feature type="chain" id="PRO_5016582403" description="Peptidase S74 domain-containing protein" evidence="2">
    <location>
        <begin position="23"/>
        <end position="253"/>
    </location>
</feature>
<proteinExistence type="predicted"/>
<reference evidence="3 4" key="1">
    <citation type="submission" date="2018-06" db="EMBL/GenBank/DDBJ databases">
        <authorList>
            <consortium name="Pathogen Informatics"/>
            <person name="Doyle S."/>
        </authorList>
    </citation>
    <scope>NUCLEOTIDE SEQUENCE [LARGE SCALE GENOMIC DNA]</scope>
    <source>
        <strain evidence="3 4">NCTC11388</strain>
    </source>
</reference>
<evidence type="ECO:0000313" key="3">
    <source>
        <dbReference type="EMBL" id="SUJ02448.1"/>
    </source>
</evidence>
<name>A0A380BLN4_SPHSI</name>